<dbReference type="SUPFAM" id="SSF46785">
    <property type="entry name" value="Winged helix' DNA-binding domain"/>
    <property type="match status" value="1"/>
</dbReference>
<dbReference type="Proteomes" id="UP001232001">
    <property type="component" value="Chromosome"/>
</dbReference>
<evidence type="ECO:0000256" key="2">
    <source>
        <dbReference type="ARBA" id="ARBA00023125"/>
    </source>
</evidence>
<keyword evidence="6" id="KW-1185">Reference proteome</keyword>
<dbReference type="InterPro" id="IPR012318">
    <property type="entry name" value="HTH_CRP"/>
</dbReference>
<reference evidence="5 6" key="1">
    <citation type="submission" date="2023-04" db="EMBL/GenBank/DDBJ databases">
        <title>Tenacibaculum tangerinum sp. nov., isolated from sea tidal flat of South Korea.</title>
        <authorList>
            <person name="Lee S.H."/>
            <person name="Kim J.-J."/>
        </authorList>
    </citation>
    <scope>NUCLEOTIDE SEQUENCE [LARGE SCALE GENOMIC DNA]</scope>
    <source>
        <strain evidence="5 6">GRR-S3-23</strain>
    </source>
</reference>
<sequence>MNVEQVLKKFPYFSTELQQEIASHAILKEVPAGLEIVREGQYIKIIPIVLDGVVRVFSRNEDKELLLYYIRPNESCILSFLKGIENEPSKVYSSIEEDTRALLLPIEKVREWTNKYPEINILFYKEFGIRYNELVGTINQVVFEKIDSRLLDYLRKKTETTGKNPIKISHRQIASELGTAREVITRIIKKLEQEGKIKKDKSYVELL</sequence>
<dbReference type="EMBL" id="CP122539">
    <property type="protein sequence ID" value="WGH75564.1"/>
    <property type="molecule type" value="Genomic_DNA"/>
</dbReference>
<protein>
    <submittedName>
        <fullName evidence="5">Crp/Fnr family transcriptional regulator</fullName>
    </submittedName>
</protein>
<evidence type="ECO:0000256" key="1">
    <source>
        <dbReference type="ARBA" id="ARBA00023015"/>
    </source>
</evidence>
<accession>A0ABY8L299</accession>
<feature type="domain" description="HTH crp-type" evidence="4">
    <location>
        <begin position="144"/>
        <end position="207"/>
    </location>
</feature>
<keyword evidence="1" id="KW-0805">Transcription regulation</keyword>
<dbReference type="InterPro" id="IPR018490">
    <property type="entry name" value="cNMP-bd_dom_sf"/>
</dbReference>
<dbReference type="InterPro" id="IPR000595">
    <property type="entry name" value="cNMP-bd_dom"/>
</dbReference>
<dbReference type="PROSITE" id="PS51063">
    <property type="entry name" value="HTH_CRP_2"/>
    <property type="match status" value="1"/>
</dbReference>
<name>A0ABY8L299_9FLAO</name>
<evidence type="ECO:0000313" key="6">
    <source>
        <dbReference type="Proteomes" id="UP001232001"/>
    </source>
</evidence>
<keyword evidence="3" id="KW-0804">Transcription</keyword>
<organism evidence="5 6">
    <name type="scientific">Tenacibaculum tangerinum</name>
    <dbReference type="NCBI Taxonomy" id="3038772"/>
    <lineage>
        <taxon>Bacteria</taxon>
        <taxon>Pseudomonadati</taxon>
        <taxon>Bacteroidota</taxon>
        <taxon>Flavobacteriia</taxon>
        <taxon>Flavobacteriales</taxon>
        <taxon>Flavobacteriaceae</taxon>
        <taxon>Tenacibaculum</taxon>
    </lineage>
</organism>
<keyword evidence="2" id="KW-0238">DNA-binding</keyword>
<dbReference type="Gene3D" id="1.10.10.10">
    <property type="entry name" value="Winged helix-like DNA-binding domain superfamily/Winged helix DNA-binding domain"/>
    <property type="match status" value="1"/>
</dbReference>
<dbReference type="RefSeq" id="WP_279651438.1">
    <property type="nucleotide sequence ID" value="NZ_CP122539.1"/>
</dbReference>
<gene>
    <name evidence="5" type="ORF">P8625_16125</name>
</gene>
<dbReference type="InterPro" id="IPR014710">
    <property type="entry name" value="RmlC-like_jellyroll"/>
</dbReference>
<dbReference type="Gene3D" id="2.60.120.10">
    <property type="entry name" value="Jelly Rolls"/>
    <property type="match status" value="1"/>
</dbReference>
<dbReference type="SMART" id="SM00419">
    <property type="entry name" value="HTH_CRP"/>
    <property type="match status" value="1"/>
</dbReference>
<proteinExistence type="predicted"/>
<evidence type="ECO:0000259" key="4">
    <source>
        <dbReference type="PROSITE" id="PS51063"/>
    </source>
</evidence>
<dbReference type="InterPro" id="IPR036388">
    <property type="entry name" value="WH-like_DNA-bd_sf"/>
</dbReference>
<evidence type="ECO:0000256" key="3">
    <source>
        <dbReference type="ARBA" id="ARBA00023163"/>
    </source>
</evidence>
<evidence type="ECO:0000313" key="5">
    <source>
        <dbReference type="EMBL" id="WGH75564.1"/>
    </source>
</evidence>
<dbReference type="InterPro" id="IPR036390">
    <property type="entry name" value="WH_DNA-bd_sf"/>
</dbReference>
<dbReference type="SUPFAM" id="SSF51206">
    <property type="entry name" value="cAMP-binding domain-like"/>
    <property type="match status" value="1"/>
</dbReference>
<dbReference type="CDD" id="cd00038">
    <property type="entry name" value="CAP_ED"/>
    <property type="match status" value="1"/>
</dbReference>
<dbReference type="Pfam" id="PF13545">
    <property type="entry name" value="HTH_Crp_2"/>
    <property type="match status" value="1"/>
</dbReference>
<dbReference type="PRINTS" id="PR00034">
    <property type="entry name" value="HTHCRP"/>
</dbReference>